<dbReference type="SUPFAM" id="SSF57716">
    <property type="entry name" value="Glucocorticoid receptor-like (DNA-binding domain)"/>
    <property type="match status" value="1"/>
</dbReference>
<dbReference type="PANTHER" id="PTHR10634">
    <property type="entry name" value="AN1-TYPE ZINC FINGER PROTEIN"/>
    <property type="match status" value="1"/>
</dbReference>
<protein>
    <recommendedName>
        <fullName evidence="10">Zinc finger A20 and AN1 domain-containing stress-associated protein</fullName>
    </recommendedName>
</protein>
<dbReference type="InterPro" id="IPR000058">
    <property type="entry name" value="Znf_AN1"/>
</dbReference>
<dbReference type="InterPro" id="IPR050652">
    <property type="entry name" value="AN1_A20_ZnFinger"/>
</dbReference>
<evidence type="ECO:0000256" key="1">
    <source>
        <dbReference type="ARBA" id="ARBA00003732"/>
    </source>
</evidence>
<name>A0A2V0PF99_9CHLO</name>
<keyword evidence="2" id="KW-0479">Metal-binding</keyword>
<evidence type="ECO:0000259" key="6">
    <source>
        <dbReference type="PROSITE" id="PS51036"/>
    </source>
</evidence>
<dbReference type="PROSITE" id="PS51036">
    <property type="entry name" value="ZF_A20"/>
    <property type="match status" value="1"/>
</dbReference>
<dbReference type="SMART" id="SM00259">
    <property type="entry name" value="ZnF_A20"/>
    <property type="match status" value="1"/>
</dbReference>
<evidence type="ECO:0000259" key="7">
    <source>
        <dbReference type="PROSITE" id="PS51039"/>
    </source>
</evidence>
<dbReference type="Gene3D" id="1.20.5.4770">
    <property type="match status" value="1"/>
</dbReference>
<keyword evidence="3 5" id="KW-0863">Zinc-finger</keyword>
<dbReference type="InParanoid" id="A0A2V0PF99"/>
<dbReference type="SUPFAM" id="SSF118310">
    <property type="entry name" value="AN1-like Zinc finger"/>
    <property type="match status" value="1"/>
</dbReference>
<evidence type="ECO:0000313" key="8">
    <source>
        <dbReference type="EMBL" id="GBF95755.1"/>
    </source>
</evidence>
<keyword evidence="4" id="KW-0862">Zinc</keyword>
<dbReference type="EMBL" id="BDRX01000070">
    <property type="protein sequence ID" value="GBF95755.1"/>
    <property type="molecule type" value="Genomic_DNA"/>
</dbReference>
<accession>A0A2V0PF99</accession>
<dbReference type="FunCoup" id="A0A2V0PF99">
    <property type="interactions" value="1704"/>
</dbReference>
<dbReference type="AlphaFoldDB" id="A0A2V0PF99"/>
<comment type="caution">
    <text evidence="8">The sequence shown here is derived from an EMBL/GenBank/DDBJ whole genome shotgun (WGS) entry which is preliminary data.</text>
</comment>
<evidence type="ECO:0008006" key="10">
    <source>
        <dbReference type="Google" id="ProtNLM"/>
    </source>
</evidence>
<dbReference type="GO" id="GO:0003677">
    <property type="term" value="F:DNA binding"/>
    <property type="evidence" value="ECO:0007669"/>
    <property type="project" value="InterPro"/>
</dbReference>
<dbReference type="Pfam" id="PF01428">
    <property type="entry name" value="zf-AN1"/>
    <property type="match status" value="1"/>
</dbReference>
<dbReference type="Gene3D" id="4.10.1110.10">
    <property type="entry name" value="AN1-like Zinc finger"/>
    <property type="match status" value="1"/>
</dbReference>
<dbReference type="FunFam" id="4.10.1110.10:FF:000001">
    <property type="entry name" value="Zinc finger AN1-type containing 6"/>
    <property type="match status" value="1"/>
</dbReference>
<keyword evidence="9" id="KW-1185">Reference proteome</keyword>
<gene>
    <name evidence="8" type="ORF">Rsub_08191</name>
</gene>
<reference evidence="8 9" key="1">
    <citation type="journal article" date="2018" name="Sci. Rep.">
        <title>Raphidocelis subcapitata (=Pseudokirchneriella subcapitata) provides an insight into genome evolution and environmental adaptations in the Sphaeropleales.</title>
        <authorList>
            <person name="Suzuki S."/>
            <person name="Yamaguchi H."/>
            <person name="Nakajima N."/>
            <person name="Kawachi M."/>
        </authorList>
    </citation>
    <scope>NUCLEOTIDE SEQUENCE [LARGE SCALE GENOMIC DNA]</scope>
    <source>
        <strain evidence="8 9">NIES-35</strain>
    </source>
</reference>
<evidence type="ECO:0000313" key="9">
    <source>
        <dbReference type="Proteomes" id="UP000247498"/>
    </source>
</evidence>
<dbReference type="STRING" id="307507.A0A2V0PF99"/>
<organism evidence="8 9">
    <name type="scientific">Raphidocelis subcapitata</name>
    <dbReference type="NCBI Taxonomy" id="307507"/>
    <lineage>
        <taxon>Eukaryota</taxon>
        <taxon>Viridiplantae</taxon>
        <taxon>Chlorophyta</taxon>
        <taxon>core chlorophytes</taxon>
        <taxon>Chlorophyceae</taxon>
        <taxon>CS clade</taxon>
        <taxon>Sphaeropleales</taxon>
        <taxon>Selenastraceae</taxon>
        <taxon>Raphidocelis</taxon>
    </lineage>
</organism>
<dbReference type="Pfam" id="PF01754">
    <property type="entry name" value="zf-A20"/>
    <property type="match status" value="1"/>
</dbReference>
<dbReference type="GO" id="GO:0008270">
    <property type="term" value="F:zinc ion binding"/>
    <property type="evidence" value="ECO:0007669"/>
    <property type="project" value="UniProtKB-KW"/>
</dbReference>
<evidence type="ECO:0000256" key="2">
    <source>
        <dbReference type="ARBA" id="ARBA00022723"/>
    </source>
</evidence>
<proteinExistence type="predicted"/>
<feature type="domain" description="A20-type" evidence="6">
    <location>
        <begin position="5"/>
        <end position="39"/>
    </location>
</feature>
<dbReference type="PROSITE" id="PS51039">
    <property type="entry name" value="ZF_AN1"/>
    <property type="match status" value="1"/>
</dbReference>
<evidence type="ECO:0000256" key="4">
    <source>
        <dbReference type="ARBA" id="ARBA00022833"/>
    </source>
</evidence>
<sequence length="184" mass="18600">MDTNKNMPQLCSNSCGFFSNPSLNGLCSKCHRDGMSAQDEAAAAARAVAEPAAPLAPAPAPAAAPQQQLAAPASTVAASVEVVLPAPASPIALTAAAGPSSSAAAEASPAPEAACESGGKASTRCQQCRKKVGLTGFKCKCGQLFCGSHRYAEAHACTFDYKTAEREKLAAANPLVQAAKVQRI</sequence>
<evidence type="ECO:0000256" key="3">
    <source>
        <dbReference type="ARBA" id="ARBA00022771"/>
    </source>
</evidence>
<dbReference type="InterPro" id="IPR002653">
    <property type="entry name" value="Znf_A20"/>
</dbReference>
<evidence type="ECO:0000256" key="5">
    <source>
        <dbReference type="PROSITE-ProRule" id="PRU00449"/>
    </source>
</evidence>
<dbReference type="Proteomes" id="UP000247498">
    <property type="component" value="Unassembled WGS sequence"/>
</dbReference>
<dbReference type="InterPro" id="IPR035896">
    <property type="entry name" value="AN1-like_Znf"/>
</dbReference>
<dbReference type="OrthoDB" id="428577at2759"/>
<comment type="function">
    <text evidence="1">May be involved in environmental stress response.</text>
</comment>
<feature type="domain" description="AN1-type" evidence="7">
    <location>
        <begin position="119"/>
        <end position="165"/>
    </location>
</feature>
<dbReference type="SMART" id="SM00154">
    <property type="entry name" value="ZnF_AN1"/>
    <property type="match status" value="1"/>
</dbReference>